<keyword evidence="1" id="KW-0472">Membrane</keyword>
<feature type="transmembrane region" description="Helical" evidence="1">
    <location>
        <begin position="150"/>
        <end position="173"/>
    </location>
</feature>
<dbReference type="Proteomes" id="UP000186817">
    <property type="component" value="Unassembled WGS sequence"/>
</dbReference>
<organism evidence="2 3">
    <name type="scientific">Symbiodinium microadriaticum</name>
    <name type="common">Dinoflagellate</name>
    <name type="synonym">Zooxanthella microadriatica</name>
    <dbReference type="NCBI Taxonomy" id="2951"/>
    <lineage>
        <taxon>Eukaryota</taxon>
        <taxon>Sar</taxon>
        <taxon>Alveolata</taxon>
        <taxon>Dinophyceae</taxon>
        <taxon>Suessiales</taxon>
        <taxon>Symbiodiniaceae</taxon>
        <taxon>Symbiodinium</taxon>
    </lineage>
</organism>
<comment type="caution">
    <text evidence="2">The sequence shown here is derived from an EMBL/GenBank/DDBJ whole genome shotgun (WGS) entry which is preliminary data.</text>
</comment>
<keyword evidence="1" id="KW-1133">Transmembrane helix</keyword>
<proteinExistence type="predicted"/>
<evidence type="ECO:0000313" key="3">
    <source>
        <dbReference type="Proteomes" id="UP000186817"/>
    </source>
</evidence>
<evidence type="ECO:0000256" key="1">
    <source>
        <dbReference type="SAM" id="Phobius"/>
    </source>
</evidence>
<dbReference type="AlphaFoldDB" id="A0A1Q9E7I8"/>
<reference evidence="2 3" key="1">
    <citation type="submission" date="2016-02" db="EMBL/GenBank/DDBJ databases">
        <title>Genome analysis of coral dinoflagellate symbionts highlights evolutionary adaptations to a symbiotic lifestyle.</title>
        <authorList>
            <person name="Aranda M."/>
            <person name="Li Y."/>
            <person name="Liew Y.J."/>
            <person name="Baumgarten S."/>
            <person name="Simakov O."/>
            <person name="Wilson M."/>
            <person name="Piel J."/>
            <person name="Ashoor H."/>
            <person name="Bougouffa S."/>
            <person name="Bajic V.B."/>
            <person name="Ryu T."/>
            <person name="Ravasi T."/>
            <person name="Bayer T."/>
            <person name="Micklem G."/>
            <person name="Kim H."/>
            <person name="Bhak J."/>
            <person name="Lajeunesse T.C."/>
            <person name="Voolstra C.R."/>
        </authorList>
    </citation>
    <scope>NUCLEOTIDE SEQUENCE [LARGE SCALE GENOMIC DNA]</scope>
    <source>
        <strain evidence="2 3">CCMP2467</strain>
    </source>
</reference>
<evidence type="ECO:0000313" key="2">
    <source>
        <dbReference type="EMBL" id="OLQ03380.1"/>
    </source>
</evidence>
<keyword evidence="1" id="KW-0812">Transmembrane</keyword>
<protein>
    <submittedName>
        <fullName evidence="2">Uncharacterized protein</fullName>
    </submittedName>
</protein>
<accession>A0A1Q9E7I8</accession>
<gene>
    <name evidence="2" type="ORF">AK812_SmicGene13702</name>
</gene>
<name>A0A1Q9E7I8_SYMMI</name>
<keyword evidence="3" id="KW-1185">Reference proteome</keyword>
<dbReference type="OrthoDB" id="422637at2759"/>
<dbReference type="EMBL" id="LSRX01000238">
    <property type="protein sequence ID" value="OLQ03380.1"/>
    <property type="molecule type" value="Genomic_DNA"/>
</dbReference>
<sequence>MDLNEIVSQDAESQFHDECSLTHFLETQAAICHEPLDARLLRLALQEAEKSTYPNPRRFIRSDAMTEERKQQVPAAQKSWYLRVQSNMSSLLNVHHLPPTRVLGSVLRRVKNPGPLSPGEPKKASCKEVFTAFWTLFIPYFLHRRTRCRAFFLLSVTVVFMYLEVSTGVAIAAQTKELQNSLVLQKKDEFWGELSKLVLIIARNVEQIQSTSLMSSAALHPMASLTDSECERLDAIIRAVGNRLDRQLRKNGEDPDEGDIFECATAAVVAYVDDRAEDNIFRPVAKAKAGPARGTKRALG</sequence>